<dbReference type="InterPro" id="IPR003439">
    <property type="entry name" value="ABC_transporter-like_ATP-bd"/>
</dbReference>
<dbReference type="InterPro" id="IPR027417">
    <property type="entry name" value="P-loop_NTPase"/>
</dbReference>
<evidence type="ECO:0000256" key="1">
    <source>
        <dbReference type="ARBA" id="ARBA00004651"/>
    </source>
</evidence>
<gene>
    <name evidence="10" type="ORF">ACFQ11_29200</name>
</gene>
<feature type="transmembrane region" description="Helical" evidence="7">
    <location>
        <begin position="12"/>
        <end position="38"/>
    </location>
</feature>
<evidence type="ECO:0000256" key="4">
    <source>
        <dbReference type="ARBA" id="ARBA00022840"/>
    </source>
</evidence>
<dbReference type="SMART" id="SM00382">
    <property type="entry name" value="AAA"/>
    <property type="match status" value="1"/>
</dbReference>
<keyword evidence="2 7" id="KW-0812">Transmembrane</keyword>
<keyword evidence="3" id="KW-0547">Nucleotide-binding</keyword>
<dbReference type="SUPFAM" id="SSF90123">
    <property type="entry name" value="ABC transporter transmembrane region"/>
    <property type="match status" value="1"/>
</dbReference>
<dbReference type="PANTHER" id="PTHR24221:SF590">
    <property type="entry name" value="COMPONENT LINKED WITH THE ASSEMBLY OF CYTOCHROME' TRANSPORT TRANSMEMBRANE ATP-BINDING PROTEIN ABC TRANSPORTER CYDD-RELATED"/>
    <property type="match status" value="1"/>
</dbReference>
<protein>
    <submittedName>
        <fullName evidence="10">ABC transporter ATP-binding protein/permease</fullName>
    </submittedName>
</protein>
<dbReference type="Pfam" id="PF00664">
    <property type="entry name" value="ABC_membrane"/>
    <property type="match status" value="1"/>
</dbReference>
<proteinExistence type="predicted"/>
<feature type="transmembrane region" description="Helical" evidence="7">
    <location>
        <begin position="149"/>
        <end position="166"/>
    </location>
</feature>
<comment type="caution">
    <text evidence="10">The sequence shown here is derived from an EMBL/GenBank/DDBJ whole genome shotgun (WGS) entry which is preliminary data.</text>
</comment>
<feature type="domain" description="ABC transmembrane type-1" evidence="9">
    <location>
        <begin position="10"/>
        <end position="291"/>
    </location>
</feature>
<reference evidence="11" key="1">
    <citation type="journal article" date="2019" name="Int. J. Syst. Evol. Microbiol.">
        <title>The Global Catalogue of Microorganisms (GCM) 10K type strain sequencing project: providing services to taxonomists for standard genome sequencing and annotation.</title>
        <authorList>
            <consortium name="The Broad Institute Genomics Platform"/>
            <consortium name="The Broad Institute Genome Sequencing Center for Infectious Disease"/>
            <person name="Wu L."/>
            <person name="Ma J."/>
        </authorList>
    </citation>
    <scope>NUCLEOTIDE SEQUENCE [LARGE SCALE GENOMIC DNA]</scope>
    <source>
        <strain evidence="11">JCM 31202</strain>
    </source>
</reference>
<dbReference type="Pfam" id="PF00005">
    <property type="entry name" value="ABC_tran"/>
    <property type="match status" value="1"/>
</dbReference>
<comment type="subcellular location">
    <subcellularLocation>
        <location evidence="1">Cell membrane</location>
        <topology evidence="1">Multi-pass membrane protein</topology>
    </subcellularLocation>
</comment>
<evidence type="ECO:0000256" key="2">
    <source>
        <dbReference type="ARBA" id="ARBA00022692"/>
    </source>
</evidence>
<dbReference type="Gene3D" id="3.40.50.300">
    <property type="entry name" value="P-loop containing nucleotide triphosphate hydrolases"/>
    <property type="match status" value="1"/>
</dbReference>
<dbReference type="PROSITE" id="PS50893">
    <property type="entry name" value="ABC_TRANSPORTER_2"/>
    <property type="match status" value="1"/>
</dbReference>
<dbReference type="GO" id="GO:0005524">
    <property type="term" value="F:ATP binding"/>
    <property type="evidence" value="ECO:0007669"/>
    <property type="project" value="UniProtKB-KW"/>
</dbReference>
<evidence type="ECO:0000256" key="3">
    <source>
        <dbReference type="ARBA" id="ARBA00022741"/>
    </source>
</evidence>
<keyword evidence="4 10" id="KW-0067">ATP-binding</keyword>
<feature type="transmembrane region" description="Helical" evidence="7">
    <location>
        <begin position="123"/>
        <end position="143"/>
    </location>
</feature>
<feature type="domain" description="ABC transporter" evidence="8">
    <location>
        <begin position="324"/>
        <end position="551"/>
    </location>
</feature>
<sequence>MAARSAGGIAALAGLSLAVTALFAAQAFLVALILTALIRGDGEAALRGLLAVAGVAAVRAAAVWWREVLAARVGGAAKSRLRDDLVARVTRLGPAWTGRARTGQVIATVVDGVEGVEAYISRYLPQLAVAAVAPPAIVAAVAAAHPPSAAVLAVAVAAALVLPRLWDARLLRSGRRRWGRFERLAADYLEMTQAIPLLRIAGAGGRTASDLRERSRALTAETMAQLRFSLAESGVSTFAAHAGIAGAVLAALAAASAGDLPADRALLVLLLSRECFRPVAELGGAWHAGYLGLAAVDGLEELRAARPALVPGADPVPAEPGPEIEFRGVRFGYPAVSGGPPRPALDGLSFRARGGATTAIVGPSGSGKSTIARLLERQHDPDGGDVRIGGRPLAALTPAALAASVQLVAQDPFLFSGTVRANIAIARPDALDEQVRAAARAADADAFVTRLPGGYDTVLDEHGANLSGGQRQRIAIARALLADPAVLVLDEATSALDAGTERRVLRGIRAHAAGATRIVIAHRASVVAEADAVVRIDAGTAVGPCEREPVA</sequence>
<dbReference type="SUPFAM" id="SSF52540">
    <property type="entry name" value="P-loop containing nucleoside triphosphate hydrolases"/>
    <property type="match status" value="1"/>
</dbReference>
<evidence type="ECO:0000259" key="8">
    <source>
        <dbReference type="PROSITE" id="PS50893"/>
    </source>
</evidence>
<dbReference type="InterPro" id="IPR039421">
    <property type="entry name" value="Type_1_exporter"/>
</dbReference>
<dbReference type="RefSeq" id="WP_378304405.1">
    <property type="nucleotide sequence ID" value="NZ_JBHTJA010000087.1"/>
</dbReference>
<keyword evidence="11" id="KW-1185">Reference proteome</keyword>
<evidence type="ECO:0000256" key="6">
    <source>
        <dbReference type="ARBA" id="ARBA00023136"/>
    </source>
</evidence>
<dbReference type="InterPro" id="IPR036640">
    <property type="entry name" value="ABC1_TM_sf"/>
</dbReference>
<evidence type="ECO:0000259" key="9">
    <source>
        <dbReference type="PROSITE" id="PS50929"/>
    </source>
</evidence>
<dbReference type="EMBL" id="JBHTJA010000087">
    <property type="protein sequence ID" value="MFD0904492.1"/>
    <property type="molecule type" value="Genomic_DNA"/>
</dbReference>
<dbReference type="PROSITE" id="PS50929">
    <property type="entry name" value="ABC_TM1F"/>
    <property type="match status" value="1"/>
</dbReference>
<dbReference type="PANTHER" id="PTHR24221">
    <property type="entry name" value="ATP-BINDING CASSETTE SUB-FAMILY B"/>
    <property type="match status" value="1"/>
</dbReference>
<dbReference type="Gene3D" id="1.20.1560.10">
    <property type="entry name" value="ABC transporter type 1, transmembrane domain"/>
    <property type="match status" value="1"/>
</dbReference>
<evidence type="ECO:0000313" key="11">
    <source>
        <dbReference type="Proteomes" id="UP001596972"/>
    </source>
</evidence>
<dbReference type="InterPro" id="IPR011527">
    <property type="entry name" value="ABC1_TM_dom"/>
</dbReference>
<name>A0ABW3EZK5_9ACTN</name>
<evidence type="ECO:0000256" key="7">
    <source>
        <dbReference type="SAM" id="Phobius"/>
    </source>
</evidence>
<keyword evidence="5 7" id="KW-1133">Transmembrane helix</keyword>
<dbReference type="InterPro" id="IPR017871">
    <property type="entry name" value="ABC_transporter-like_CS"/>
</dbReference>
<keyword evidence="6 7" id="KW-0472">Membrane</keyword>
<feature type="transmembrane region" description="Helical" evidence="7">
    <location>
        <begin position="44"/>
        <end position="65"/>
    </location>
</feature>
<accession>A0ABW3EZK5</accession>
<dbReference type="Proteomes" id="UP001596972">
    <property type="component" value="Unassembled WGS sequence"/>
</dbReference>
<evidence type="ECO:0000256" key="5">
    <source>
        <dbReference type="ARBA" id="ARBA00022989"/>
    </source>
</evidence>
<evidence type="ECO:0000313" key="10">
    <source>
        <dbReference type="EMBL" id="MFD0904492.1"/>
    </source>
</evidence>
<organism evidence="10 11">
    <name type="scientific">Actinomadura sediminis</name>
    <dbReference type="NCBI Taxonomy" id="1038904"/>
    <lineage>
        <taxon>Bacteria</taxon>
        <taxon>Bacillati</taxon>
        <taxon>Actinomycetota</taxon>
        <taxon>Actinomycetes</taxon>
        <taxon>Streptosporangiales</taxon>
        <taxon>Thermomonosporaceae</taxon>
        <taxon>Actinomadura</taxon>
    </lineage>
</organism>
<dbReference type="PROSITE" id="PS00211">
    <property type="entry name" value="ABC_TRANSPORTER_1"/>
    <property type="match status" value="1"/>
</dbReference>
<dbReference type="InterPro" id="IPR003593">
    <property type="entry name" value="AAA+_ATPase"/>
</dbReference>